<keyword evidence="7 11" id="KW-0560">Oxidoreductase</keyword>
<evidence type="ECO:0000256" key="6">
    <source>
        <dbReference type="ARBA" id="ARBA00022857"/>
    </source>
</evidence>
<keyword evidence="8 11" id="KW-0503">Monooxygenase</keyword>
<proteinExistence type="inferred from homology"/>
<dbReference type="UniPathway" id="UPA00253">
    <property type="reaction ID" value="UER00328"/>
</dbReference>
<evidence type="ECO:0000256" key="4">
    <source>
        <dbReference type="ARBA" id="ARBA00022787"/>
    </source>
</evidence>
<dbReference type="GO" id="GO:0004502">
    <property type="term" value="F:kynurenine 3-monooxygenase activity"/>
    <property type="evidence" value="ECO:0007669"/>
    <property type="project" value="UniProtKB-UniRule"/>
</dbReference>
<dbReference type="FunCoup" id="A0A3N4LXA1">
    <property type="interactions" value="758"/>
</dbReference>
<dbReference type="Pfam" id="PF01494">
    <property type="entry name" value="FAD_binding_3"/>
    <property type="match status" value="1"/>
</dbReference>
<dbReference type="InterPro" id="IPR027545">
    <property type="entry name" value="Kynurenine_monooxygenase"/>
</dbReference>
<dbReference type="GO" id="GO:0034354">
    <property type="term" value="P:'de novo' NAD+ biosynthetic process from L-tryptophan"/>
    <property type="evidence" value="ECO:0007669"/>
    <property type="project" value="UniProtKB-UniRule"/>
</dbReference>
<evidence type="ECO:0000256" key="2">
    <source>
        <dbReference type="ARBA" id="ARBA00022630"/>
    </source>
</evidence>
<keyword evidence="15" id="KW-1185">Reference proteome</keyword>
<feature type="domain" description="FAD-binding" evidence="13">
    <location>
        <begin position="24"/>
        <end position="383"/>
    </location>
</feature>
<dbReference type="Proteomes" id="UP000267821">
    <property type="component" value="Unassembled WGS sequence"/>
</dbReference>
<dbReference type="InterPro" id="IPR002938">
    <property type="entry name" value="FAD-bd"/>
</dbReference>
<dbReference type="EMBL" id="ML121531">
    <property type="protein sequence ID" value="RPB27420.1"/>
    <property type="molecule type" value="Genomic_DNA"/>
</dbReference>
<evidence type="ECO:0000256" key="1">
    <source>
        <dbReference type="ARBA" id="ARBA00001974"/>
    </source>
</evidence>
<dbReference type="PRINTS" id="PR00420">
    <property type="entry name" value="RNGMNOXGNASE"/>
</dbReference>
<evidence type="ECO:0000256" key="8">
    <source>
        <dbReference type="ARBA" id="ARBA00023033"/>
    </source>
</evidence>
<evidence type="ECO:0000256" key="10">
    <source>
        <dbReference type="ARBA" id="ARBA00047818"/>
    </source>
</evidence>
<comment type="catalytic activity">
    <reaction evidence="10 11">
        <text>L-kynurenine + NADPH + O2 + H(+) = 3-hydroxy-L-kynurenine + NADP(+) + H2O</text>
        <dbReference type="Rhea" id="RHEA:20545"/>
        <dbReference type="ChEBI" id="CHEBI:15377"/>
        <dbReference type="ChEBI" id="CHEBI:15378"/>
        <dbReference type="ChEBI" id="CHEBI:15379"/>
        <dbReference type="ChEBI" id="CHEBI:57783"/>
        <dbReference type="ChEBI" id="CHEBI:57959"/>
        <dbReference type="ChEBI" id="CHEBI:58125"/>
        <dbReference type="ChEBI" id="CHEBI:58349"/>
        <dbReference type="EC" id="1.14.13.9"/>
    </reaction>
</comment>
<feature type="region of interest" description="Disordered" evidence="12">
    <location>
        <begin position="1"/>
        <end position="22"/>
    </location>
</feature>
<reference evidence="14 15" key="1">
    <citation type="journal article" date="2018" name="Nat. Ecol. Evol.">
        <title>Pezizomycetes genomes reveal the molecular basis of ectomycorrhizal truffle lifestyle.</title>
        <authorList>
            <person name="Murat C."/>
            <person name="Payen T."/>
            <person name="Noel B."/>
            <person name="Kuo A."/>
            <person name="Morin E."/>
            <person name="Chen J."/>
            <person name="Kohler A."/>
            <person name="Krizsan K."/>
            <person name="Balestrini R."/>
            <person name="Da Silva C."/>
            <person name="Montanini B."/>
            <person name="Hainaut M."/>
            <person name="Levati E."/>
            <person name="Barry K.W."/>
            <person name="Belfiori B."/>
            <person name="Cichocki N."/>
            <person name="Clum A."/>
            <person name="Dockter R.B."/>
            <person name="Fauchery L."/>
            <person name="Guy J."/>
            <person name="Iotti M."/>
            <person name="Le Tacon F."/>
            <person name="Lindquist E.A."/>
            <person name="Lipzen A."/>
            <person name="Malagnac F."/>
            <person name="Mello A."/>
            <person name="Molinier V."/>
            <person name="Miyauchi S."/>
            <person name="Poulain J."/>
            <person name="Riccioni C."/>
            <person name="Rubini A."/>
            <person name="Sitrit Y."/>
            <person name="Splivallo R."/>
            <person name="Traeger S."/>
            <person name="Wang M."/>
            <person name="Zifcakova L."/>
            <person name="Wipf D."/>
            <person name="Zambonelli A."/>
            <person name="Paolocci F."/>
            <person name="Nowrousian M."/>
            <person name="Ottonello S."/>
            <person name="Baldrian P."/>
            <person name="Spatafora J.W."/>
            <person name="Henrissat B."/>
            <person name="Nagy L.G."/>
            <person name="Aury J.M."/>
            <person name="Wincker P."/>
            <person name="Grigoriev I.V."/>
            <person name="Bonfante P."/>
            <person name="Martin F.M."/>
        </authorList>
    </citation>
    <scope>NUCLEOTIDE SEQUENCE [LARGE SCALE GENOMIC DNA]</scope>
    <source>
        <strain evidence="14 15">ATCC MYA-4762</strain>
    </source>
</reference>
<dbReference type="STRING" id="1051890.A0A3N4LXA1"/>
<keyword evidence="4 11" id="KW-1000">Mitochondrion outer membrane</keyword>
<keyword evidence="9 11" id="KW-0496">Mitochondrion</keyword>
<evidence type="ECO:0000313" key="15">
    <source>
        <dbReference type="Proteomes" id="UP000267821"/>
    </source>
</evidence>
<name>A0A3N4LXA1_9PEZI</name>
<dbReference type="GO" id="GO:0043420">
    <property type="term" value="P:anthranilate metabolic process"/>
    <property type="evidence" value="ECO:0007669"/>
    <property type="project" value="UniProtKB-UniRule"/>
</dbReference>
<dbReference type="GO" id="GO:0006569">
    <property type="term" value="P:L-tryptophan catabolic process"/>
    <property type="evidence" value="ECO:0007669"/>
    <property type="project" value="UniProtKB-UniRule"/>
</dbReference>
<evidence type="ECO:0000256" key="9">
    <source>
        <dbReference type="ARBA" id="ARBA00023128"/>
    </source>
</evidence>
<dbReference type="PANTHER" id="PTHR46028:SF2">
    <property type="entry name" value="KYNURENINE 3-MONOOXYGENASE"/>
    <property type="match status" value="1"/>
</dbReference>
<dbReference type="SUPFAM" id="SSF51905">
    <property type="entry name" value="FAD/NAD(P)-binding domain"/>
    <property type="match status" value="1"/>
</dbReference>
<feature type="compositionally biased region" description="Polar residues" evidence="12">
    <location>
        <begin position="1"/>
        <end position="19"/>
    </location>
</feature>
<comment type="similarity">
    <text evidence="11">Belongs to the aromatic-ring hydroxylase family. KMO subfamily.</text>
</comment>
<evidence type="ECO:0000256" key="5">
    <source>
        <dbReference type="ARBA" id="ARBA00022827"/>
    </source>
</evidence>
<keyword evidence="6 11" id="KW-0521">NADP</keyword>
<dbReference type="PANTHER" id="PTHR46028">
    <property type="entry name" value="KYNURENINE 3-MONOOXYGENASE"/>
    <property type="match status" value="1"/>
</dbReference>
<evidence type="ECO:0000256" key="12">
    <source>
        <dbReference type="SAM" id="MobiDB-lite"/>
    </source>
</evidence>
<sequence>MTSTKATSTGNSPGNSTPRPQKKAVIIGGGPVGSLAALYFSRSNWDVEVYELRSDPRRCGTQALDKKSINLAISERGLNSLKVIDPLLLEEVMKETVPMTGRCIHPGKNDFRGKGGGESQAYDIHGRFIRSADRGRLNNILLDWIERQPNVKIFFETALKRLDLDKKDAEFEKRSTKETITVHADFFLGSDGAHSQARRFLQRYTLMDYEQVYIDTLWKELEIPPEEGTGGFRIDGNHLHIWPRKDFMFIAIPSPDKTFTCTLFMPERFFDEIGDTGEGLLAFFNRHFPDVIPLIGEEKLVTDYFRNSKLPLISIKCSPYHYKDTCAIVGDAAHAMVPFYGQGMNAGFEDVRVLFEHISAHPDNLSLALSNYSTERKADAHTINDLAMRNYIEMRDNVTSRLYKFRKAAEELMYAYAPWLGVRTLYSYVSFSNVRYSEVVRRVRWQQGVLDRVVKMLTLGWTLGAAVLVRRMMGRRGWAEGGDGWS</sequence>
<keyword evidence="5 11" id="KW-0274">FAD</keyword>
<comment type="cofactor">
    <cofactor evidence="1 11">
        <name>FAD</name>
        <dbReference type="ChEBI" id="CHEBI:57692"/>
    </cofactor>
</comment>
<dbReference type="InParanoid" id="A0A3N4LXA1"/>
<dbReference type="AlphaFoldDB" id="A0A3N4LXA1"/>
<dbReference type="GO" id="GO:0019805">
    <property type="term" value="P:quinolinate biosynthetic process"/>
    <property type="evidence" value="ECO:0007669"/>
    <property type="project" value="UniProtKB-UniRule"/>
</dbReference>
<comment type="function">
    <text evidence="11">Catalyzes the hydroxylation of L-kynurenine (L-Kyn) to form 3-hydroxy-L-kynurenine (L-3OHKyn). Required for synthesis of quinolinic acid.</text>
</comment>
<gene>
    <name evidence="11" type="primary">BNA4</name>
    <name evidence="14" type="ORF">L211DRAFT_779225</name>
</gene>
<dbReference type="EC" id="1.14.13.9" evidence="11"/>
<dbReference type="OrthoDB" id="10053569at2759"/>
<evidence type="ECO:0000313" key="14">
    <source>
        <dbReference type="EMBL" id="RPB27420.1"/>
    </source>
</evidence>
<keyword evidence="3 11" id="KW-0662">Pyridine nucleotide biosynthesis</keyword>
<dbReference type="GO" id="GO:0005741">
    <property type="term" value="C:mitochondrial outer membrane"/>
    <property type="evidence" value="ECO:0007669"/>
    <property type="project" value="UniProtKB-SubCell"/>
</dbReference>
<dbReference type="HAMAP" id="MF_01971">
    <property type="entry name" value="Kynurenine_monooxygenase"/>
    <property type="match status" value="1"/>
</dbReference>
<dbReference type="GO" id="GO:0070189">
    <property type="term" value="P:kynurenine metabolic process"/>
    <property type="evidence" value="ECO:0007669"/>
    <property type="project" value="TreeGrafter"/>
</dbReference>
<keyword evidence="2 11" id="KW-0285">Flavoprotein</keyword>
<evidence type="ECO:0000256" key="3">
    <source>
        <dbReference type="ARBA" id="ARBA00022642"/>
    </source>
</evidence>
<evidence type="ECO:0000256" key="7">
    <source>
        <dbReference type="ARBA" id="ARBA00023002"/>
    </source>
</evidence>
<comment type="subcellular location">
    <subcellularLocation>
        <location evidence="11">Mitochondrion outer membrane</location>
    </subcellularLocation>
</comment>
<dbReference type="GO" id="GO:0071949">
    <property type="term" value="F:FAD binding"/>
    <property type="evidence" value="ECO:0007669"/>
    <property type="project" value="InterPro"/>
</dbReference>
<evidence type="ECO:0000259" key="13">
    <source>
        <dbReference type="Pfam" id="PF01494"/>
    </source>
</evidence>
<organism evidence="14 15">
    <name type="scientific">Terfezia boudieri ATCC MYA-4762</name>
    <dbReference type="NCBI Taxonomy" id="1051890"/>
    <lineage>
        <taxon>Eukaryota</taxon>
        <taxon>Fungi</taxon>
        <taxon>Dikarya</taxon>
        <taxon>Ascomycota</taxon>
        <taxon>Pezizomycotina</taxon>
        <taxon>Pezizomycetes</taxon>
        <taxon>Pezizales</taxon>
        <taxon>Pezizaceae</taxon>
        <taxon>Terfezia</taxon>
    </lineage>
</organism>
<keyword evidence="11" id="KW-0472">Membrane</keyword>
<dbReference type="InterPro" id="IPR036188">
    <property type="entry name" value="FAD/NAD-bd_sf"/>
</dbReference>
<accession>A0A3N4LXA1</accession>
<evidence type="ECO:0000256" key="11">
    <source>
        <dbReference type="HAMAP-Rule" id="MF_03018"/>
    </source>
</evidence>
<dbReference type="Gene3D" id="3.50.50.60">
    <property type="entry name" value="FAD/NAD(P)-binding domain"/>
    <property type="match status" value="1"/>
</dbReference>
<dbReference type="FunFam" id="3.50.50.60:FF:000129">
    <property type="entry name" value="Kynurenine 3-monooxygenase"/>
    <property type="match status" value="1"/>
</dbReference>
<comment type="pathway">
    <text evidence="11">Cofactor biosynthesis; NAD(+) biosynthesis; quinolinate from L-kynurenine: step 1/3.</text>
</comment>
<protein>
    <recommendedName>
        <fullName evidence="11">Kynurenine 3-monooxygenase</fullName>
        <ecNumber evidence="11">1.14.13.9</ecNumber>
    </recommendedName>
    <alternativeName>
        <fullName evidence="11">Biosynthesis of nicotinic acid protein 4</fullName>
    </alternativeName>
    <alternativeName>
        <fullName evidence="11">Kynurenine 3-hydroxylase</fullName>
    </alternativeName>
</protein>